<dbReference type="InterPro" id="IPR052184">
    <property type="entry name" value="SDR_enzymes"/>
</dbReference>
<sequence length="256" mass="27681">MPNVLVIGATRGLGASFVKQYSGRGDHVFGTARGDKAPDSEKNVEYIKGIDVSEESSGDTLAKALKPSGKQLDLVIMNAGYLATESFDEPNFENEVKMYKICAIGPLFIVRALVKAGLMKKGSKLIFLSSESGSITLRNEQEGGGMYGHHASKTALNMVGHLLSYDLKDKEIAVGMLHPGFMRTEMTKGAGFDKFYDDADAVLPEQAAEYISKFIDTFDMSKTGTYWAPRGGKDIGNAEVVLGKEVAAKAPLQLPW</sequence>
<dbReference type="Pfam" id="PF00106">
    <property type="entry name" value="adh_short"/>
    <property type="match status" value="1"/>
</dbReference>
<evidence type="ECO:0000313" key="1">
    <source>
        <dbReference type="EMBL" id="MDI1492034.1"/>
    </source>
</evidence>
<dbReference type="EMBL" id="JAPUFD010000016">
    <property type="protein sequence ID" value="MDI1492034.1"/>
    <property type="molecule type" value="Genomic_DNA"/>
</dbReference>
<gene>
    <name evidence="1" type="ORF">OHK93_003245</name>
</gene>
<keyword evidence="2" id="KW-1185">Reference proteome</keyword>
<dbReference type="Proteomes" id="UP001161017">
    <property type="component" value="Unassembled WGS sequence"/>
</dbReference>
<name>A0AA43QUW9_9LECA</name>
<evidence type="ECO:0008006" key="3">
    <source>
        <dbReference type="Google" id="ProtNLM"/>
    </source>
</evidence>
<dbReference type="AlphaFoldDB" id="A0AA43QUW9"/>
<proteinExistence type="predicted"/>
<dbReference type="PANTHER" id="PTHR45458:SF2">
    <property type="entry name" value="OXIDOREDUCTASE, SHORT CHAIN DEHYDROGENASE_REDUCTASE FAMILY SUPERFAMILY (AFU_ORTHOLOGUE AFUA_3G13450)"/>
    <property type="match status" value="1"/>
</dbReference>
<dbReference type="InterPro" id="IPR002347">
    <property type="entry name" value="SDR_fam"/>
</dbReference>
<accession>A0AA43QUW9</accession>
<protein>
    <recommendedName>
        <fullName evidence="3">NAD(P)-binding protein</fullName>
    </recommendedName>
</protein>
<dbReference type="PANTHER" id="PTHR45458">
    <property type="entry name" value="SHORT-CHAIN DEHYDROGENASE/REDUCTASE SDR"/>
    <property type="match status" value="1"/>
</dbReference>
<reference evidence="1" key="1">
    <citation type="journal article" date="2023" name="Genome Biol. Evol.">
        <title>First Whole Genome Sequence and Flow Cytometry Genome Size Data for the Lichen-Forming Fungus Ramalina farinacea (Ascomycota).</title>
        <authorList>
            <person name="Llewellyn T."/>
            <person name="Mian S."/>
            <person name="Hill R."/>
            <person name="Leitch I.J."/>
            <person name="Gaya E."/>
        </authorList>
    </citation>
    <scope>NUCLEOTIDE SEQUENCE</scope>
    <source>
        <strain evidence="1">LIQ254RAFAR</strain>
    </source>
</reference>
<comment type="caution">
    <text evidence="1">The sequence shown here is derived from an EMBL/GenBank/DDBJ whole genome shotgun (WGS) entry which is preliminary data.</text>
</comment>
<evidence type="ECO:0000313" key="2">
    <source>
        <dbReference type="Proteomes" id="UP001161017"/>
    </source>
</evidence>
<dbReference type="InterPro" id="IPR036291">
    <property type="entry name" value="NAD(P)-bd_dom_sf"/>
</dbReference>
<dbReference type="GO" id="GO:0016616">
    <property type="term" value="F:oxidoreductase activity, acting on the CH-OH group of donors, NAD or NADP as acceptor"/>
    <property type="evidence" value="ECO:0007669"/>
    <property type="project" value="TreeGrafter"/>
</dbReference>
<dbReference type="SUPFAM" id="SSF51735">
    <property type="entry name" value="NAD(P)-binding Rossmann-fold domains"/>
    <property type="match status" value="1"/>
</dbReference>
<organism evidence="1 2">
    <name type="scientific">Ramalina farinacea</name>
    <dbReference type="NCBI Taxonomy" id="258253"/>
    <lineage>
        <taxon>Eukaryota</taxon>
        <taxon>Fungi</taxon>
        <taxon>Dikarya</taxon>
        <taxon>Ascomycota</taxon>
        <taxon>Pezizomycotina</taxon>
        <taxon>Lecanoromycetes</taxon>
        <taxon>OSLEUM clade</taxon>
        <taxon>Lecanoromycetidae</taxon>
        <taxon>Lecanorales</taxon>
        <taxon>Lecanorineae</taxon>
        <taxon>Ramalinaceae</taxon>
        <taxon>Ramalina</taxon>
    </lineage>
</organism>
<dbReference type="Gene3D" id="3.40.50.720">
    <property type="entry name" value="NAD(P)-binding Rossmann-like Domain"/>
    <property type="match status" value="1"/>
</dbReference>
<dbReference type="PRINTS" id="PR00081">
    <property type="entry name" value="GDHRDH"/>
</dbReference>